<organism evidence="2 3">
    <name type="scientific">Nocardioides conyzicola</name>
    <dbReference type="NCBI Taxonomy" id="1651781"/>
    <lineage>
        <taxon>Bacteria</taxon>
        <taxon>Bacillati</taxon>
        <taxon>Actinomycetota</taxon>
        <taxon>Actinomycetes</taxon>
        <taxon>Propionibacteriales</taxon>
        <taxon>Nocardioidaceae</taxon>
        <taxon>Nocardioides</taxon>
    </lineage>
</organism>
<reference evidence="3" key="1">
    <citation type="journal article" date="2019" name="Int. J. Syst. Evol. Microbiol.">
        <title>The Global Catalogue of Microorganisms (GCM) 10K type strain sequencing project: providing services to taxonomists for standard genome sequencing and annotation.</title>
        <authorList>
            <consortium name="The Broad Institute Genomics Platform"/>
            <consortium name="The Broad Institute Genome Sequencing Center for Infectious Disease"/>
            <person name="Wu L."/>
            <person name="Ma J."/>
        </authorList>
    </citation>
    <scope>NUCLEOTIDE SEQUENCE [LARGE SCALE GENOMIC DNA]</scope>
    <source>
        <strain evidence="3">JCM 18531</strain>
    </source>
</reference>
<feature type="region of interest" description="Disordered" evidence="1">
    <location>
        <begin position="34"/>
        <end position="56"/>
    </location>
</feature>
<evidence type="ECO:0000256" key="1">
    <source>
        <dbReference type="SAM" id="MobiDB-lite"/>
    </source>
</evidence>
<evidence type="ECO:0000313" key="2">
    <source>
        <dbReference type="EMBL" id="GAA4700868.1"/>
    </source>
</evidence>
<sequence>MASVDPTTYAWLSDSELQVAGCVTVVPDADPEAVARSFGHDPADAGEERDTSAAGFGERAALGDLGDDRNEIWVAPTAGAAVVFEFNGFEGSRTEVLREASRVGAGKVAASLYWNVNGAVQVTCARRGKVVGSVDLSYVDEEDLEEVPRALRALARLCMGDEPPDLLTVGAAMVETYAGVGFSRTDLDGSRPRAIVARPSDLSTYTPGSSGYGPLDHSLPGAQDAMDAMDPEALRSLAEWSALAAVREAGLTDEPAVQAVLAQLGSGAGTSLPPGIAELRRRATAEAERQRRLVDETFDEASVGALAQCHAWLPANALEALRYTSHADAYSAAVGALAAAASTFTCTRLDRGARVVEDHRGRRIDSLAPSPRMLEFADVVRQVLASDPARWDELAGLLPAPLSAAELAAAADVDRRRQEAGAFDTWRVAEGWLDPDDDAEDDELEVEHDHDAQVLERYRELELRDQAIADRGPIAVEVLEPENEGGFAIALSDGLRIERLPIGRAAGKLWLGFVFTHEFGFDPNARGARSDPYERITYTASDGPLQHVGGGGGQGASVAHWSAQIDTAGRTWVRLDYLDGGRSVASETIGLA</sequence>
<dbReference type="RefSeq" id="WP_345520834.1">
    <property type="nucleotide sequence ID" value="NZ_BAABKM010000002.1"/>
</dbReference>
<protein>
    <submittedName>
        <fullName evidence="2">Uncharacterized protein</fullName>
    </submittedName>
</protein>
<feature type="compositionally biased region" description="Basic and acidic residues" evidence="1">
    <location>
        <begin position="38"/>
        <end position="51"/>
    </location>
</feature>
<dbReference type="Proteomes" id="UP001499974">
    <property type="component" value="Unassembled WGS sequence"/>
</dbReference>
<dbReference type="EMBL" id="BAABKM010000002">
    <property type="protein sequence ID" value="GAA4700868.1"/>
    <property type="molecule type" value="Genomic_DNA"/>
</dbReference>
<accession>A0ABP8X6T7</accession>
<evidence type="ECO:0000313" key="3">
    <source>
        <dbReference type="Proteomes" id="UP001499974"/>
    </source>
</evidence>
<gene>
    <name evidence="2" type="ORF">GCM10023349_17220</name>
</gene>
<comment type="caution">
    <text evidence="2">The sequence shown here is derived from an EMBL/GenBank/DDBJ whole genome shotgun (WGS) entry which is preliminary data.</text>
</comment>
<name>A0ABP8X6T7_9ACTN</name>
<proteinExistence type="predicted"/>
<keyword evidence="3" id="KW-1185">Reference proteome</keyword>